<name>A0AAE8M5D2_9HYPO</name>
<dbReference type="AlphaFoldDB" id="A0AAE8M5D2"/>
<evidence type="ECO:0000313" key="1">
    <source>
        <dbReference type="EMBL" id="SPJ74469.1"/>
    </source>
</evidence>
<organism evidence="1 2">
    <name type="scientific">Fusarium torulosum</name>
    <dbReference type="NCBI Taxonomy" id="33205"/>
    <lineage>
        <taxon>Eukaryota</taxon>
        <taxon>Fungi</taxon>
        <taxon>Dikarya</taxon>
        <taxon>Ascomycota</taxon>
        <taxon>Pezizomycotina</taxon>
        <taxon>Sordariomycetes</taxon>
        <taxon>Hypocreomycetidae</taxon>
        <taxon>Hypocreales</taxon>
        <taxon>Nectriaceae</taxon>
        <taxon>Fusarium</taxon>
    </lineage>
</organism>
<sequence length="467" mass="53191">MDSAEAYYCAGDKEVDKDEQPEIRYRDDIAQQFDRLLQRFLKDPVCPPGFETQYTMRSGIYARDLIEREKTNQGAVLAALVPLMATWYTSQNPRKDMSRIFQIRMKEYGYEETAANASTYRDAMYPGSSSWNGLPSYDPEAMAASSLCNLRHSRDALDNLSVASEALCEIPGSDVSALSKRSLVKPRIFDASTMEDTSDDDQLPSVAVTLEGIIDGKLKLHYLRWLRTSHETEVILEIAFWIGDHVGVTPSQETLNRYSDRGHTIYRDRWVVFHFHIPIDQHTFLGRQEEFLVGVSSFNMYHSQTVVVPYRVDRGFAASVRAPPGQTPLNSQGENGRWGMRGYNERVQPLNCRQIEAERWYPGFNYQAAGRISRITQGNRPDEYSILVDEFGRFLLRQGVFRRSNLAYIWPAVGDEEADLDPMAALNDGRRLYNPQQGAFDYNFSGDSDSVGDLSRFAPNPYRNPPS</sequence>
<dbReference type="EMBL" id="ONZP01000124">
    <property type="protein sequence ID" value="SPJ74469.1"/>
    <property type="molecule type" value="Genomic_DNA"/>
</dbReference>
<keyword evidence="2" id="KW-1185">Reference proteome</keyword>
<accession>A0AAE8M5D2</accession>
<evidence type="ECO:0000313" key="2">
    <source>
        <dbReference type="Proteomes" id="UP001187734"/>
    </source>
</evidence>
<proteinExistence type="predicted"/>
<gene>
    <name evidence="1" type="ORF">FTOL_04200</name>
</gene>
<comment type="caution">
    <text evidence="1">The sequence shown here is derived from an EMBL/GenBank/DDBJ whole genome shotgun (WGS) entry which is preliminary data.</text>
</comment>
<protein>
    <submittedName>
        <fullName evidence="1">Uncharacterized protein</fullName>
    </submittedName>
</protein>
<reference evidence="1" key="1">
    <citation type="submission" date="2018-03" db="EMBL/GenBank/DDBJ databases">
        <authorList>
            <person name="Guldener U."/>
        </authorList>
    </citation>
    <scope>NUCLEOTIDE SEQUENCE</scope>
</reference>
<dbReference type="Proteomes" id="UP001187734">
    <property type="component" value="Unassembled WGS sequence"/>
</dbReference>